<accession>A0A810NBH8</accession>
<protein>
    <submittedName>
        <fullName evidence="2">Uncharacterized protein</fullName>
    </submittedName>
</protein>
<keyword evidence="3" id="KW-1185">Reference proteome</keyword>
<gene>
    <name evidence="2" type="ORF">Prubr_62090</name>
</gene>
<proteinExistence type="predicted"/>
<organism evidence="2 3">
    <name type="scientific">Polymorphospora rubra</name>
    <dbReference type="NCBI Taxonomy" id="338584"/>
    <lineage>
        <taxon>Bacteria</taxon>
        <taxon>Bacillati</taxon>
        <taxon>Actinomycetota</taxon>
        <taxon>Actinomycetes</taxon>
        <taxon>Micromonosporales</taxon>
        <taxon>Micromonosporaceae</taxon>
        <taxon>Polymorphospora</taxon>
    </lineage>
</organism>
<evidence type="ECO:0000313" key="2">
    <source>
        <dbReference type="EMBL" id="BCJ69188.1"/>
    </source>
</evidence>
<evidence type="ECO:0000313" key="3">
    <source>
        <dbReference type="Proteomes" id="UP000680866"/>
    </source>
</evidence>
<feature type="compositionally biased region" description="Low complexity" evidence="1">
    <location>
        <begin position="161"/>
        <end position="172"/>
    </location>
</feature>
<feature type="region of interest" description="Disordered" evidence="1">
    <location>
        <begin position="139"/>
        <end position="190"/>
    </location>
</feature>
<dbReference type="AlphaFoldDB" id="A0A810NBH8"/>
<dbReference type="Proteomes" id="UP000680866">
    <property type="component" value="Chromosome"/>
</dbReference>
<sequence>MADSSTVDEDALRAVAALLGERNAIDAKIAGHIGRPMTAGHLGEWIAAQIFDIDLEPAANARAFDGRFASGPLAGQTVNVKWYLQRDGILDVARSGQPDHYLVLTGPVAPAGTSRGGVRPWWVESVHLFDAGRLVAELESRGSASAPPPASSPPSGRRPRSSPGRSTRRSPSILDRLPCSDSSRRRRSTPIVGTDLRLLL</sequence>
<evidence type="ECO:0000256" key="1">
    <source>
        <dbReference type="SAM" id="MobiDB-lite"/>
    </source>
</evidence>
<reference evidence="2" key="1">
    <citation type="submission" date="2020-08" db="EMBL/GenBank/DDBJ databases">
        <title>Whole genome shotgun sequence of Polymorphospora rubra NBRC 101157.</title>
        <authorList>
            <person name="Komaki H."/>
            <person name="Tamura T."/>
        </authorList>
    </citation>
    <scope>NUCLEOTIDE SEQUENCE</scope>
    <source>
        <strain evidence="2">NBRC 101157</strain>
    </source>
</reference>
<dbReference type="KEGG" id="pry:Prubr_62090"/>
<dbReference type="EMBL" id="AP023359">
    <property type="protein sequence ID" value="BCJ69188.1"/>
    <property type="molecule type" value="Genomic_DNA"/>
</dbReference>
<name>A0A810NBH8_9ACTN</name>